<gene>
    <name evidence="1" type="ORF">L3X38_037003</name>
</gene>
<accession>A0AAD4V4D0</accession>
<dbReference type="PANTHER" id="PTHR10775">
    <property type="entry name" value="OS08G0208400 PROTEIN"/>
    <property type="match status" value="1"/>
</dbReference>
<dbReference type="PANTHER" id="PTHR10775:SF185">
    <property type="entry name" value="OS08G0208400 PROTEIN"/>
    <property type="match status" value="1"/>
</dbReference>
<dbReference type="InterPro" id="IPR004242">
    <property type="entry name" value="Transposase_21"/>
</dbReference>
<reference evidence="1 2" key="1">
    <citation type="journal article" date="2022" name="G3 (Bethesda)">
        <title>Whole-genome sequence and methylome profiling of the almond [Prunus dulcis (Mill.) D.A. Webb] cultivar 'Nonpareil'.</title>
        <authorList>
            <person name="D'Amico-Willman K.M."/>
            <person name="Ouma W.Z."/>
            <person name="Meulia T."/>
            <person name="Sideli G.M."/>
            <person name="Gradziel T.M."/>
            <person name="Fresnedo-Ramirez J."/>
        </authorList>
    </citation>
    <scope>NUCLEOTIDE SEQUENCE [LARGE SCALE GENOMIC DNA]</scope>
    <source>
        <strain evidence="1">Clone GOH B32 T37-40</strain>
    </source>
</reference>
<evidence type="ECO:0000313" key="2">
    <source>
        <dbReference type="Proteomes" id="UP001054821"/>
    </source>
</evidence>
<proteinExistence type="predicted"/>
<comment type="caution">
    <text evidence="1">The sequence shown here is derived from an EMBL/GenBank/DDBJ whole genome shotgun (WGS) entry which is preliminary data.</text>
</comment>
<dbReference type="EMBL" id="JAJFAZ020000007">
    <property type="protein sequence ID" value="KAI5317296.1"/>
    <property type="molecule type" value="Genomic_DNA"/>
</dbReference>
<dbReference type="Pfam" id="PF02992">
    <property type="entry name" value="Transposase_21"/>
    <property type="match status" value="1"/>
</dbReference>
<dbReference type="AlphaFoldDB" id="A0AAD4V4D0"/>
<evidence type="ECO:0000313" key="1">
    <source>
        <dbReference type="EMBL" id="KAI5317296.1"/>
    </source>
</evidence>
<sequence>MSAHTATDMRWHKEKWVDDDVMRHPAYGEAWKDFDRTFPEFAASPQNVRLGLATDGFNPYGVLNQHRSTWPIFVFPYNLRPWKCMKKEYMMMTILTTEDPGRSIDVYLRPLVDELKDLWTNAVCTYDKSTGKMFTLGAAVMWTVNDFSTYAMVSKWSTKSYMACSVCKKDITSGWHAGKVCYLGHRR</sequence>
<protein>
    <submittedName>
        <fullName evidence="1">Uncharacterized protein</fullName>
    </submittedName>
</protein>
<name>A0AAD4V4D0_PRUDU</name>
<dbReference type="Proteomes" id="UP001054821">
    <property type="component" value="Chromosome 7"/>
</dbReference>
<keyword evidence="2" id="KW-1185">Reference proteome</keyword>
<organism evidence="1 2">
    <name type="scientific">Prunus dulcis</name>
    <name type="common">Almond</name>
    <name type="synonym">Amygdalus dulcis</name>
    <dbReference type="NCBI Taxonomy" id="3755"/>
    <lineage>
        <taxon>Eukaryota</taxon>
        <taxon>Viridiplantae</taxon>
        <taxon>Streptophyta</taxon>
        <taxon>Embryophyta</taxon>
        <taxon>Tracheophyta</taxon>
        <taxon>Spermatophyta</taxon>
        <taxon>Magnoliopsida</taxon>
        <taxon>eudicotyledons</taxon>
        <taxon>Gunneridae</taxon>
        <taxon>Pentapetalae</taxon>
        <taxon>rosids</taxon>
        <taxon>fabids</taxon>
        <taxon>Rosales</taxon>
        <taxon>Rosaceae</taxon>
        <taxon>Amygdaloideae</taxon>
        <taxon>Amygdaleae</taxon>
        <taxon>Prunus</taxon>
    </lineage>
</organism>